<evidence type="ECO:0000313" key="3">
    <source>
        <dbReference type="Proteomes" id="UP000095287"/>
    </source>
</evidence>
<keyword evidence="1" id="KW-0472">Membrane</keyword>
<dbReference type="AlphaFoldDB" id="A0A1I7Y2T1"/>
<evidence type="ECO:0000256" key="1">
    <source>
        <dbReference type="SAM" id="Phobius"/>
    </source>
</evidence>
<feature type="chain" id="PRO_5009311673" evidence="2">
    <location>
        <begin position="19"/>
        <end position="185"/>
    </location>
</feature>
<accession>A0A1I7Y2T1</accession>
<dbReference type="Proteomes" id="UP000095287">
    <property type="component" value="Unplaced"/>
</dbReference>
<keyword evidence="1" id="KW-0812">Transmembrane</keyword>
<sequence>MRILVIFLVTFVISQADAFEEVTTENFWSIYFSNLWKVIVNKFEEVKEFFEREVPKIVQVVKEEVPKFVEKVETDVPKFVEELHLKEEIAQKTEAIANATTKVKRYFADWDDKLRDTVDSFKAVFVVIAVVFVLALVSYLYLECKLIRKLLLAIPRMICHVVVQIVKKRRKKKANKMEKGHVTMV</sequence>
<protein>
    <submittedName>
        <fullName evidence="4">Uncharacterized protein</fullName>
    </submittedName>
</protein>
<keyword evidence="3" id="KW-1185">Reference proteome</keyword>
<organism evidence="3 4">
    <name type="scientific">Steinernema glaseri</name>
    <dbReference type="NCBI Taxonomy" id="37863"/>
    <lineage>
        <taxon>Eukaryota</taxon>
        <taxon>Metazoa</taxon>
        <taxon>Ecdysozoa</taxon>
        <taxon>Nematoda</taxon>
        <taxon>Chromadorea</taxon>
        <taxon>Rhabditida</taxon>
        <taxon>Tylenchina</taxon>
        <taxon>Panagrolaimomorpha</taxon>
        <taxon>Strongyloidoidea</taxon>
        <taxon>Steinernematidae</taxon>
        <taxon>Steinernema</taxon>
    </lineage>
</organism>
<feature type="signal peptide" evidence="2">
    <location>
        <begin position="1"/>
        <end position="18"/>
    </location>
</feature>
<dbReference type="WBParaSite" id="L893_g12155.t1">
    <property type="protein sequence ID" value="L893_g12155.t1"/>
    <property type="gene ID" value="L893_g12155"/>
</dbReference>
<evidence type="ECO:0000313" key="4">
    <source>
        <dbReference type="WBParaSite" id="L893_g12155.t1"/>
    </source>
</evidence>
<proteinExistence type="predicted"/>
<keyword evidence="1" id="KW-1133">Transmembrane helix</keyword>
<evidence type="ECO:0000256" key="2">
    <source>
        <dbReference type="SAM" id="SignalP"/>
    </source>
</evidence>
<reference evidence="4" key="1">
    <citation type="submission" date="2016-11" db="UniProtKB">
        <authorList>
            <consortium name="WormBaseParasite"/>
        </authorList>
    </citation>
    <scope>IDENTIFICATION</scope>
</reference>
<feature type="transmembrane region" description="Helical" evidence="1">
    <location>
        <begin position="123"/>
        <end position="142"/>
    </location>
</feature>
<name>A0A1I7Y2T1_9BILA</name>
<keyword evidence="2" id="KW-0732">Signal</keyword>